<evidence type="ECO:0000256" key="4">
    <source>
        <dbReference type="ARBA" id="ARBA00022527"/>
    </source>
</evidence>
<keyword evidence="22" id="KW-1185">Reference proteome</keyword>
<evidence type="ECO:0000256" key="5">
    <source>
        <dbReference type="ARBA" id="ARBA00022553"/>
    </source>
</evidence>
<keyword evidence="5" id="KW-0597">Phosphoprotein</keyword>
<evidence type="ECO:0000256" key="19">
    <source>
        <dbReference type="ARBA" id="ARBA00048679"/>
    </source>
</evidence>
<dbReference type="SMART" id="SM00220">
    <property type="entry name" value="S_TKc"/>
    <property type="match status" value="1"/>
</dbReference>
<protein>
    <recommendedName>
        <fullName evidence="2">non-specific serine/threonine protein kinase</fullName>
        <ecNumber evidence="2">2.7.11.1</ecNumber>
    </recommendedName>
</protein>
<reference evidence="21" key="1">
    <citation type="submission" date="2020-05" db="EMBL/GenBank/DDBJ databases">
        <title>WGS assembly of Panicum virgatum.</title>
        <authorList>
            <person name="Lovell J.T."/>
            <person name="Jenkins J."/>
            <person name="Shu S."/>
            <person name="Juenger T.E."/>
            <person name="Schmutz J."/>
        </authorList>
    </citation>
    <scope>NUCLEOTIDE SEQUENCE</scope>
    <source>
        <strain evidence="21">AP13</strain>
    </source>
</reference>
<dbReference type="EMBL" id="CM029045">
    <property type="protein sequence ID" value="KAG2595604.1"/>
    <property type="molecule type" value="Genomic_DNA"/>
</dbReference>
<proteinExistence type="predicted"/>
<keyword evidence="10" id="KW-0677">Repeat</keyword>
<evidence type="ECO:0000256" key="11">
    <source>
        <dbReference type="ARBA" id="ARBA00022741"/>
    </source>
</evidence>
<keyword evidence="3" id="KW-1003">Cell membrane</keyword>
<dbReference type="PANTHER" id="PTHR48055">
    <property type="entry name" value="LEUCINE-RICH REPEAT RECEPTOR PROTEIN KINASE EMS1"/>
    <property type="match status" value="1"/>
</dbReference>
<dbReference type="InterPro" id="IPR051564">
    <property type="entry name" value="LRR_receptor-like_kinase"/>
</dbReference>
<comment type="caution">
    <text evidence="21">The sequence shown here is derived from an EMBL/GenBank/DDBJ whole genome shotgun (WGS) entry which is preliminary data.</text>
</comment>
<dbReference type="EC" id="2.7.11.1" evidence="2"/>
<comment type="catalytic activity">
    <reaction evidence="18">
        <text>L-threonyl-[protein] + ATP = O-phospho-L-threonyl-[protein] + ADP + H(+)</text>
        <dbReference type="Rhea" id="RHEA:46608"/>
        <dbReference type="Rhea" id="RHEA-COMP:11060"/>
        <dbReference type="Rhea" id="RHEA-COMP:11605"/>
        <dbReference type="ChEBI" id="CHEBI:15378"/>
        <dbReference type="ChEBI" id="CHEBI:30013"/>
        <dbReference type="ChEBI" id="CHEBI:30616"/>
        <dbReference type="ChEBI" id="CHEBI:61977"/>
        <dbReference type="ChEBI" id="CHEBI:456216"/>
        <dbReference type="EC" id="2.7.11.1"/>
    </reaction>
</comment>
<dbReference type="GO" id="GO:0004674">
    <property type="term" value="F:protein serine/threonine kinase activity"/>
    <property type="evidence" value="ECO:0007669"/>
    <property type="project" value="UniProtKB-KW"/>
</dbReference>
<dbReference type="InterPro" id="IPR011009">
    <property type="entry name" value="Kinase-like_dom_sf"/>
</dbReference>
<evidence type="ECO:0000256" key="10">
    <source>
        <dbReference type="ARBA" id="ARBA00022737"/>
    </source>
</evidence>
<keyword evidence="4" id="KW-0723">Serine/threonine-protein kinase</keyword>
<keyword evidence="14" id="KW-1133">Transmembrane helix</keyword>
<keyword evidence="16" id="KW-0675">Receptor</keyword>
<dbReference type="PANTHER" id="PTHR48055:SF63">
    <property type="entry name" value="PROTEIN KINASE DOMAIN-CONTAINING PROTEIN"/>
    <property type="match status" value="1"/>
</dbReference>
<evidence type="ECO:0000256" key="13">
    <source>
        <dbReference type="ARBA" id="ARBA00022840"/>
    </source>
</evidence>
<keyword evidence="17" id="KW-0325">Glycoprotein</keyword>
<evidence type="ECO:0000256" key="6">
    <source>
        <dbReference type="ARBA" id="ARBA00022614"/>
    </source>
</evidence>
<dbReference type="PROSITE" id="PS50011">
    <property type="entry name" value="PROTEIN_KINASE_DOM"/>
    <property type="match status" value="1"/>
</dbReference>
<evidence type="ECO:0000259" key="20">
    <source>
        <dbReference type="PROSITE" id="PS50011"/>
    </source>
</evidence>
<accession>A0A8T0SDT0</accession>
<dbReference type="GO" id="GO:0005886">
    <property type="term" value="C:plasma membrane"/>
    <property type="evidence" value="ECO:0007669"/>
    <property type="project" value="UniProtKB-SubCell"/>
</dbReference>
<dbReference type="FunFam" id="1.10.510.10:FF:000358">
    <property type="entry name" value="Putative leucine-rich repeat receptor-like serine/threonine-protein kinase"/>
    <property type="match status" value="1"/>
</dbReference>
<gene>
    <name evidence="21" type="ORF">PVAP13_5KG086787</name>
</gene>
<dbReference type="AlphaFoldDB" id="A0A8T0SDT0"/>
<evidence type="ECO:0000256" key="8">
    <source>
        <dbReference type="ARBA" id="ARBA00022692"/>
    </source>
</evidence>
<keyword evidence="12" id="KW-0418">Kinase</keyword>
<evidence type="ECO:0000256" key="15">
    <source>
        <dbReference type="ARBA" id="ARBA00023136"/>
    </source>
</evidence>
<comment type="catalytic activity">
    <reaction evidence="19">
        <text>L-seryl-[protein] + ATP = O-phospho-L-seryl-[protein] + ADP + H(+)</text>
        <dbReference type="Rhea" id="RHEA:17989"/>
        <dbReference type="Rhea" id="RHEA-COMP:9863"/>
        <dbReference type="Rhea" id="RHEA-COMP:11604"/>
        <dbReference type="ChEBI" id="CHEBI:15378"/>
        <dbReference type="ChEBI" id="CHEBI:29999"/>
        <dbReference type="ChEBI" id="CHEBI:30616"/>
        <dbReference type="ChEBI" id="CHEBI:83421"/>
        <dbReference type="ChEBI" id="CHEBI:456216"/>
        <dbReference type="EC" id="2.7.11.1"/>
    </reaction>
</comment>
<evidence type="ECO:0000256" key="17">
    <source>
        <dbReference type="ARBA" id="ARBA00023180"/>
    </source>
</evidence>
<evidence type="ECO:0000256" key="3">
    <source>
        <dbReference type="ARBA" id="ARBA00022475"/>
    </source>
</evidence>
<sequence length="240" mass="26184">MPKGSLKDWLHPESEEEERNLGNTLSLARRLGIAVDIMDALDYLHNQCQPPIIHCDLKPSNILLSLTDDMSARVGDFGISKILPDNTSNALSNSVSFTGIRGSIGYLTPEYGESSAATTHGDVYSLGILLLEMFTGRSPTDDMFKDSLDLHKFAKAALPYKAMEIVDPAILLHEETKGRDASNAALVRSRTEDCLASVIGLGVSCSNKWPRERMVVQDAAVQMHAIRYAYLNVATVTAAC</sequence>
<keyword evidence="13" id="KW-0067">ATP-binding</keyword>
<dbReference type="GO" id="GO:0005524">
    <property type="term" value="F:ATP binding"/>
    <property type="evidence" value="ECO:0007669"/>
    <property type="project" value="UniProtKB-KW"/>
</dbReference>
<dbReference type="SUPFAM" id="SSF56112">
    <property type="entry name" value="Protein kinase-like (PK-like)"/>
    <property type="match status" value="1"/>
</dbReference>
<name>A0A8T0SDT0_PANVG</name>
<dbReference type="Pfam" id="PF00069">
    <property type="entry name" value="Pkinase"/>
    <property type="match status" value="1"/>
</dbReference>
<dbReference type="InterPro" id="IPR008271">
    <property type="entry name" value="Ser/Thr_kinase_AS"/>
</dbReference>
<keyword evidence="8" id="KW-0812">Transmembrane</keyword>
<feature type="domain" description="Protein kinase" evidence="20">
    <location>
        <begin position="1"/>
        <end position="231"/>
    </location>
</feature>
<dbReference type="PROSITE" id="PS00108">
    <property type="entry name" value="PROTEIN_KINASE_ST"/>
    <property type="match status" value="1"/>
</dbReference>
<evidence type="ECO:0000313" key="21">
    <source>
        <dbReference type="EMBL" id="KAG2595604.1"/>
    </source>
</evidence>
<evidence type="ECO:0000256" key="7">
    <source>
        <dbReference type="ARBA" id="ARBA00022679"/>
    </source>
</evidence>
<keyword evidence="15" id="KW-0472">Membrane</keyword>
<evidence type="ECO:0000256" key="2">
    <source>
        <dbReference type="ARBA" id="ARBA00012513"/>
    </source>
</evidence>
<evidence type="ECO:0000256" key="16">
    <source>
        <dbReference type="ARBA" id="ARBA00023170"/>
    </source>
</evidence>
<keyword evidence="7" id="KW-0808">Transferase</keyword>
<organism evidence="21 22">
    <name type="scientific">Panicum virgatum</name>
    <name type="common">Blackwell switchgrass</name>
    <dbReference type="NCBI Taxonomy" id="38727"/>
    <lineage>
        <taxon>Eukaryota</taxon>
        <taxon>Viridiplantae</taxon>
        <taxon>Streptophyta</taxon>
        <taxon>Embryophyta</taxon>
        <taxon>Tracheophyta</taxon>
        <taxon>Spermatophyta</taxon>
        <taxon>Magnoliopsida</taxon>
        <taxon>Liliopsida</taxon>
        <taxon>Poales</taxon>
        <taxon>Poaceae</taxon>
        <taxon>PACMAD clade</taxon>
        <taxon>Panicoideae</taxon>
        <taxon>Panicodae</taxon>
        <taxon>Paniceae</taxon>
        <taxon>Panicinae</taxon>
        <taxon>Panicum</taxon>
        <taxon>Panicum sect. Hiantes</taxon>
    </lineage>
</organism>
<dbReference type="Gene3D" id="1.10.510.10">
    <property type="entry name" value="Transferase(Phosphotransferase) domain 1"/>
    <property type="match status" value="1"/>
</dbReference>
<evidence type="ECO:0000313" key="22">
    <source>
        <dbReference type="Proteomes" id="UP000823388"/>
    </source>
</evidence>
<keyword evidence="9" id="KW-0732">Signal</keyword>
<evidence type="ECO:0000256" key="1">
    <source>
        <dbReference type="ARBA" id="ARBA00004162"/>
    </source>
</evidence>
<comment type="subcellular location">
    <subcellularLocation>
        <location evidence="1">Cell membrane</location>
        <topology evidence="1">Single-pass membrane protein</topology>
    </subcellularLocation>
</comment>
<keyword evidence="6" id="KW-0433">Leucine-rich repeat</keyword>
<evidence type="ECO:0000256" key="12">
    <source>
        <dbReference type="ARBA" id="ARBA00022777"/>
    </source>
</evidence>
<evidence type="ECO:0000256" key="14">
    <source>
        <dbReference type="ARBA" id="ARBA00022989"/>
    </source>
</evidence>
<evidence type="ECO:0000256" key="18">
    <source>
        <dbReference type="ARBA" id="ARBA00047899"/>
    </source>
</evidence>
<dbReference type="Proteomes" id="UP000823388">
    <property type="component" value="Chromosome 5K"/>
</dbReference>
<keyword evidence="11" id="KW-0547">Nucleotide-binding</keyword>
<dbReference type="InterPro" id="IPR000719">
    <property type="entry name" value="Prot_kinase_dom"/>
</dbReference>
<evidence type="ECO:0000256" key="9">
    <source>
        <dbReference type="ARBA" id="ARBA00022729"/>
    </source>
</evidence>